<keyword evidence="2" id="KW-1185">Reference proteome</keyword>
<evidence type="ECO:0000313" key="2">
    <source>
        <dbReference type="Proteomes" id="UP001186974"/>
    </source>
</evidence>
<dbReference type="EMBL" id="JAWDJW010008374">
    <property type="protein sequence ID" value="KAK3060683.1"/>
    <property type="molecule type" value="Genomic_DNA"/>
</dbReference>
<organism evidence="1 2">
    <name type="scientific">Coniosporium uncinatum</name>
    <dbReference type="NCBI Taxonomy" id="93489"/>
    <lineage>
        <taxon>Eukaryota</taxon>
        <taxon>Fungi</taxon>
        <taxon>Dikarya</taxon>
        <taxon>Ascomycota</taxon>
        <taxon>Pezizomycotina</taxon>
        <taxon>Dothideomycetes</taxon>
        <taxon>Dothideomycetes incertae sedis</taxon>
        <taxon>Coniosporium</taxon>
    </lineage>
</organism>
<proteinExistence type="predicted"/>
<sequence>MSTNNLTTTLSARGAIASEPPKGTTLWDVLANPWHPSTNPSGYVSLGVAENTLMHPELTAFVQRTTAIPPRAFTYGDGPLGSNRLRAAMVRFLNRRLNPVVPIEVEHIVPTNGVTTAIEHCAWALANPGDGILLGQPYYGAFPAD</sequence>
<gene>
    <name evidence="1" type="ORF">LTS18_007990</name>
</gene>
<evidence type="ECO:0000313" key="1">
    <source>
        <dbReference type="EMBL" id="KAK3060683.1"/>
    </source>
</evidence>
<reference evidence="1" key="1">
    <citation type="submission" date="2024-09" db="EMBL/GenBank/DDBJ databases">
        <title>Black Yeasts Isolated from many extreme environments.</title>
        <authorList>
            <person name="Coleine C."/>
            <person name="Stajich J.E."/>
            <person name="Selbmann L."/>
        </authorList>
    </citation>
    <scope>NUCLEOTIDE SEQUENCE</scope>
    <source>
        <strain evidence="1">CCFEE 5737</strain>
    </source>
</reference>
<feature type="non-terminal residue" evidence="1">
    <location>
        <position position="145"/>
    </location>
</feature>
<dbReference type="Proteomes" id="UP001186974">
    <property type="component" value="Unassembled WGS sequence"/>
</dbReference>
<name>A0ACC3D2D4_9PEZI</name>
<accession>A0ACC3D2D4</accession>
<protein>
    <submittedName>
        <fullName evidence="1">Uncharacterized protein</fullName>
    </submittedName>
</protein>
<comment type="caution">
    <text evidence="1">The sequence shown here is derived from an EMBL/GenBank/DDBJ whole genome shotgun (WGS) entry which is preliminary data.</text>
</comment>